<organism evidence="6 7">
    <name type="scientific">Sander lucioperca</name>
    <name type="common">Pike-perch</name>
    <name type="synonym">Perca lucioperca</name>
    <dbReference type="NCBI Taxonomy" id="283035"/>
    <lineage>
        <taxon>Eukaryota</taxon>
        <taxon>Metazoa</taxon>
        <taxon>Chordata</taxon>
        <taxon>Craniata</taxon>
        <taxon>Vertebrata</taxon>
        <taxon>Euteleostomi</taxon>
        <taxon>Actinopterygii</taxon>
        <taxon>Neopterygii</taxon>
        <taxon>Teleostei</taxon>
        <taxon>Neoteleostei</taxon>
        <taxon>Acanthomorphata</taxon>
        <taxon>Eupercaria</taxon>
        <taxon>Perciformes</taxon>
        <taxon>Percoidei</taxon>
        <taxon>Percidae</taxon>
        <taxon>Luciopercinae</taxon>
        <taxon>Sander</taxon>
    </lineage>
</organism>
<evidence type="ECO:0000256" key="3">
    <source>
        <dbReference type="ARBA" id="ARBA00022801"/>
    </source>
</evidence>
<evidence type="ECO:0000313" key="6">
    <source>
        <dbReference type="Ensembl" id="ENSSLUP00000028122.1"/>
    </source>
</evidence>
<name>A0A8C9YNL1_SANLU</name>
<dbReference type="GO" id="GO:0005634">
    <property type="term" value="C:nucleus"/>
    <property type="evidence" value="ECO:0007669"/>
    <property type="project" value="UniProtKB-SubCell"/>
</dbReference>
<dbReference type="InterPro" id="IPR000286">
    <property type="entry name" value="HDACs"/>
</dbReference>
<accession>A0A8C9YNL1</accession>
<dbReference type="InterPro" id="IPR037138">
    <property type="entry name" value="His_deacetylse_dom_sf"/>
</dbReference>
<dbReference type="InterPro" id="IPR023696">
    <property type="entry name" value="Ureohydrolase_dom_sf"/>
</dbReference>
<dbReference type="Proteomes" id="UP000694568">
    <property type="component" value="Unplaced"/>
</dbReference>
<evidence type="ECO:0000313" key="7">
    <source>
        <dbReference type="Proteomes" id="UP000694568"/>
    </source>
</evidence>
<evidence type="ECO:0000256" key="4">
    <source>
        <dbReference type="ARBA" id="ARBA00023242"/>
    </source>
</evidence>
<comment type="subcellular location">
    <subcellularLocation>
        <location evidence="1">Nucleus</location>
    </subcellularLocation>
</comment>
<dbReference type="GO" id="GO:0040029">
    <property type="term" value="P:epigenetic regulation of gene expression"/>
    <property type="evidence" value="ECO:0007669"/>
    <property type="project" value="TreeGrafter"/>
</dbReference>
<gene>
    <name evidence="6" type="primary">hdac10</name>
</gene>
<sequence>AWTLSETHPQLTHLCIYPVCKIEVPERLTVSHEALIKTGLADRCISVPVREATDADILLVHRSVLMSTKSPHLFTLQYGDVYFHPNIYHCAKLAAGAALQLVDSVMTGKVRNGMALVRPPGHHSMRSAASGFCVFNNVAIAAQYAKQQYGVKRVLIVDWDVHHGQGVQYCFEDDPSVLYFSWHRYEHQKFWPQLKESDYNSVGKEKGAGFNINVPWNKVGMKNSDYLSVFCHILLPVAYEFSPDLVLVCAGFDSAIGDPEGEMCASPDIFAHLTHLLMNLAGGKLCAVLEGGYNLTSLPQSVCQTVQTLLGDPAPRPANLDGPCESALESLHCVRSAHRQVSANVASNCWPQSEMTFIFTASSNNSLLLSPAELPTSDVTTKRIKLAEEEEDKLKKVEEEKNAEEEVWPEPPKRVAPAVRTALVLPNDVACPDGCKRFSSSEDPVIVNKLRLHFS</sequence>
<dbReference type="PRINTS" id="PR01270">
    <property type="entry name" value="HDASUPER"/>
</dbReference>
<dbReference type="Ensembl" id="ENSSLUT00000029024.1">
    <property type="protein sequence ID" value="ENSSLUP00000028122.1"/>
    <property type="gene ID" value="ENSSLUG00000012634.1"/>
</dbReference>
<dbReference type="GeneTree" id="ENSGT00940000160061"/>
<comment type="similarity">
    <text evidence="2">Belongs to the histone deacetylase family. HD type 2 subfamily.</text>
</comment>
<feature type="domain" description="Histone deacetylase" evidence="5">
    <location>
        <begin position="23"/>
        <end position="308"/>
    </location>
</feature>
<evidence type="ECO:0000256" key="1">
    <source>
        <dbReference type="ARBA" id="ARBA00004123"/>
    </source>
</evidence>
<evidence type="ECO:0000259" key="5">
    <source>
        <dbReference type="Pfam" id="PF00850"/>
    </source>
</evidence>
<keyword evidence="3" id="KW-0378">Hydrolase</keyword>
<keyword evidence="4" id="KW-0539">Nucleus</keyword>
<dbReference type="Gene3D" id="3.40.800.20">
    <property type="entry name" value="Histone deacetylase domain"/>
    <property type="match status" value="1"/>
</dbReference>
<proteinExistence type="inferred from homology"/>
<keyword evidence="7" id="KW-1185">Reference proteome</keyword>
<dbReference type="GO" id="GO:0016787">
    <property type="term" value="F:hydrolase activity"/>
    <property type="evidence" value="ECO:0007669"/>
    <property type="project" value="UniProtKB-KW"/>
</dbReference>
<evidence type="ECO:0000256" key="2">
    <source>
        <dbReference type="ARBA" id="ARBA00007738"/>
    </source>
</evidence>
<dbReference type="PANTHER" id="PTHR10625:SF43">
    <property type="entry name" value="POLYAMINE DEACETYLASE HDAC10"/>
    <property type="match status" value="1"/>
</dbReference>
<dbReference type="InterPro" id="IPR023801">
    <property type="entry name" value="His_deacetylse_dom"/>
</dbReference>
<dbReference type="GO" id="GO:0019213">
    <property type="term" value="F:deacetylase activity"/>
    <property type="evidence" value="ECO:0007669"/>
    <property type="project" value="TreeGrafter"/>
</dbReference>
<reference evidence="6" key="1">
    <citation type="submission" date="2025-08" db="UniProtKB">
        <authorList>
            <consortium name="Ensembl"/>
        </authorList>
    </citation>
    <scope>IDENTIFICATION</scope>
</reference>
<protein>
    <submittedName>
        <fullName evidence="6">Histone deacetylase 10</fullName>
    </submittedName>
</protein>
<dbReference type="SUPFAM" id="SSF52768">
    <property type="entry name" value="Arginase/deacetylase"/>
    <property type="match status" value="1"/>
</dbReference>
<dbReference type="PANTHER" id="PTHR10625">
    <property type="entry name" value="HISTONE DEACETYLASE HDAC1-RELATED"/>
    <property type="match status" value="1"/>
</dbReference>
<reference evidence="6" key="2">
    <citation type="submission" date="2025-09" db="UniProtKB">
        <authorList>
            <consortium name="Ensembl"/>
        </authorList>
    </citation>
    <scope>IDENTIFICATION</scope>
</reference>
<dbReference type="AlphaFoldDB" id="A0A8C9YNL1"/>
<dbReference type="Pfam" id="PF00850">
    <property type="entry name" value="Hist_deacetyl"/>
    <property type="match status" value="1"/>
</dbReference>
<dbReference type="FunFam" id="3.40.800.20:FF:000005">
    <property type="entry name" value="histone deacetylase 6"/>
    <property type="match status" value="1"/>
</dbReference>